<dbReference type="Proteomes" id="UP000639772">
    <property type="component" value="Chromosome 1"/>
</dbReference>
<evidence type="ECO:0000313" key="1">
    <source>
        <dbReference type="EMBL" id="KAG0499966.1"/>
    </source>
</evidence>
<evidence type="ECO:0000313" key="2">
    <source>
        <dbReference type="Proteomes" id="UP000639772"/>
    </source>
</evidence>
<accession>A0A835S4U8</accession>
<reference evidence="1 2" key="1">
    <citation type="journal article" date="2020" name="Nat. Food">
        <title>A phased Vanilla planifolia genome enables genetic improvement of flavour and production.</title>
        <authorList>
            <person name="Hasing T."/>
            <person name="Tang H."/>
            <person name="Brym M."/>
            <person name="Khazi F."/>
            <person name="Huang T."/>
            <person name="Chambers A.H."/>
        </authorList>
    </citation>
    <scope>NUCLEOTIDE SEQUENCE [LARGE SCALE GENOMIC DNA]</scope>
    <source>
        <tissue evidence="1">Leaf</tissue>
    </source>
</reference>
<sequence>MSCGQIPMMSFMGLLDFEAQIIFKFEILESIVIFPVEDHLAFCLQVDAPRLYCSFILTSTPENALKDISFECNVSSITVASGLNIFNVFGRSLSLSLLALKDAASLFKLGYNICKTNIQLVEHLDTDVWLRVPCKIKKSVDDADFPVLIMINVDNCIVTIEVMT</sequence>
<dbReference type="EMBL" id="JADCNM010000001">
    <property type="protein sequence ID" value="KAG0499966.1"/>
    <property type="molecule type" value="Genomic_DNA"/>
</dbReference>
<dbReference type="AlphaFoldDB" id="A0A835S4U8"/>
<proteinExistence type="predicted"/>
<dbReference type="OrthoDB" id="428159at2759"/>
<organism evidence="1 2">
    <name type="scientific">Vanilla planifolia</name>
    <name type="common">Vanilla</name>
    <dbReference type="NCBI Taxonomy" id="51239"/>
    <lineage>
        <taxon>Eukaryota</taxon>
        <taxon>Viridiplantae</taxon>
        <taxon>Streptophyta</taxon>
        <taxon>Embryophyta</taxon>
        <taxon>Tracheophyta</taxon>
        <taxon>Spermatophyta</taxon>
        <taxon>Magnoliopsida</taxon>
        <taxon>Liliopsida</taxon>
        <taxon>Asparagales</taxon>
        <taxon>Orchidaceae</taxon>
        <taxon>Vanilloideae</taxon>
        <taxon>Vanilleae</taxon>
        <taxon>Vanilla</taxon>
    </lineage>
</organism>
<name>A0A835S4U8_VANPL</name>
<gene>
    <name evidence="1" type="ORF">HPP92_000038</name>
</gene>
<comment type="caution">
    <text evidence="1">The sequence shown here is derived from an EMBL/GenBank/DDBJ whole genome shotgun (WGS) entry which is preliminary data.</text>
</comment>
<protein>
    <submittedName>
        <fullName evidence="1">Uncharacterized protein</fullName>
    </submittedName>
</protein>